<feature type="domain" description="LOB" evidence="4">
    <location>
        <begin position="169"/>
        <end position="270"/>
    </location>
</feature>
<keyword evidence="2" id="KW-0175">Coiled coil</keyword>
<keyword evidence="6" id="KW-1185">Reference proteome</keyword>
<feature type="coiled-coil region" evidence="2">
    <location>
        <begin position="249"/>
        <end position="276"/>
    </location>
</feature>
<evidence type="ECO:0000313" key="5">
    <source>
        <dbReference type="EMBL" id="KAG2536263.1"/>
    </source>
</evidence>
<feature type="compositionally biased region" description="Low complexity" evidence="3">
    <location>
        <begin position="297"/>
        <end position="306"/>
    </location>
</feature>
<dbReference type="PROSITE" id="PS50891">
    <property type="entry name" value="LOB"/>
    <property type="match status" value="1"/>
</dbReference>
<dbReference type="PANTHER" id="PTHR31301:SF58">
    <property type="entry name" value="LOB DOMAIN-CONTAINING PROTEIN 3"/>
    <property type="match status" value="1"/>
</dbReference>
<organism evidence="5 6">
    <name type="scientific">Panicum virgatum</name>
    <name type="common">Blackwell switchgrass</name>
    <dbReference type="NCBI Taxonomy" id="38727"/>
    <lineage>
        <taxon>Eukaryota</taxon>
        <taxon>Viridiplantae</taxon>
        <taxon>Streptophyta</taxon>
        <taxon>Embryophyta</taxon>
        <taxon>Tracheophyta</taxon>
        <taxon>Spermatophyta</taxon>
        <taxon>Magnoliopsida</taxon>
        <taxon>Liliopsida</taxon>
        <taxon>Poales</taxon>
        <taxon>Poaceae</taxon>
        <taxon>PACMAD clade</taxon>
        <taxon>Panicoideae</taxon>
        <taxon>Panicodae</taxon>
        <taxon>Paniceae</taxon>
        <taxon>Panicinae</taxon>
        <taxon>Panicum</taxon>
        <taxon>Panicum sect. Hiantes</taxon>
    </lineage>
</organism>
<feature type="compositionally biased region" description="Basic and acidic residues" evidence="3">
    <location>
        <begin position="76"/>
        <end position="85"/>
    </location>
</feature>
<accession>A0A8T0MIV9</accession>
<dbReference type="Proteomes" id="UP000823388">
    <property type="component" value="Chromosome 9N"/>
</dbReference>
<comment type="similarity">
    <text evidence="1">Belongs to the LOB domain-containing protein family.</text>
</comment>
<dbReference type="InterPro" id="IPR004883">
    <property type="entry name" value="LOB"/>
</dbReference>
<feature type="region of interest" description="Disordered" evidence="3">
    <location>
        <begin position="288"/>
        <end position="313"/>
    </location>
</feature>
<dbReference type="EMBL" id="CM029054">
    <property type="protein sequence ID" value="KAG2536263.1"/>
    <property type="molecule type" value="Genomic_DNA"/>
</dbReference>
<name>A0A8T0MIV9_PANVG</name>
<feature type="region of interest" description="Disordered" evidence="3">
    <location>
        <begin position="69"/>
        <end position="95"/>
    </location>
</feature>
<gene>
    <name evidence="5" type="ORF">PVAP13_9NG177400</name>
</gene>
<sequence>MMRRAARATISSCPGLTAHCPSVLLSLAQEDRRGDASTATVLDLSLPFSFLPELSSALISAPLPLLPPLKRAPVSDTRRRRDPRQPARGSPTNLPRPCACLRTYLAQPPNLATAASIYLLRPSPVSTPAIVAGLALAMRDAVAVAVGTPGGGRAGGAGTGGAASASGSAPCAACKLLRRRCAASCVFAPYFPPGEPHKFANVHKVFGASNVSKLLQEIPVQHRGDAVSSLVYEANARVRDPVYGCVGAISSLQQQVEALQAQLALAQAEMVRLKMSNDYIVHRLKAARGGGGGGSSYAGSPSSMSSPKTAEPEAHFKATPELLDMVVDQPGMDDAQFWSY</sequence>
<evidence type="ECO:0000256" key="3">
    <source>
        <dbReference type="SAM" id="MobiDB-lite"/>
    </source>
</evidence>
<proteinExistence type="inferred from homology"/>
<evidence type="ECO:0000256" key="1">
    <source>
        <dbReference type="ARBA" id="ARBA00005474"/>
    </source>
</evidence>
<reference evidence="5" key="1">
    <citation type="submission" date="2020-05" db="EMBL/GenBank/DDBJ databases">
        <title>WGS assembly of Panicum virgatum.</title>
        <authorList>
            <person name="Lovell J.T."/>
            <person name="Jenkins J."/>
            <person name="Shu S."/>
            <person name="Juenger T.E."/>
            <person name="Schmutz J."/>
        </authorList>
    </citation>
    <scope>NUCLEOTIDE SEQUENCE</scope>
    <source>
        <strain evidence="5">AP13</strain>
    </source>
</reference>
<dbReference type="Pfam" id="PF03195">
    <property type="entry name" value="LOB"/>
    <property type="match status" value="1"/>
</dbReference>
<dbReference type="PANTHER" id="PTHR31301">
    <property type="entry name" value="LOB DOMAIN-CONTAINING PROTEIN 4-RELATED"/>
    <property type="match status" value="1"/>
</dbReference>
<evidence type="ECO:0000259" key="4">
    <source>
        <dbReference type="PROSITE" id="PS50891"/>
    </source>
</evidence>
<evidence type="ECO:0000313" key="6">
    <source>
        <dbReference type="Proteomes" id="UP000823388"/>
    </source>
</evidence>
<dbReference type="AlphaFoldDB" id="A0A8T0MIV9"/>
<comment type="caution">
    <text evidence="5">The sequence shown here is derived from an EMBL/GenBank/DDBJ whole genome shotgun (WGS) entry which is preliminary data.</text>
</comment>
<protein>
    <recommendedName>
        <fullName evidence="4">LOB domain-containing protein</fullName>
    </recommendedName>
</protein>
<evidence type="ECO:0000256" key="2">
    <source>
        <dbReference type="SAM" id="Coils"/>
    </source>
</evidence>